<reference evidence="1 2" key="1">
    <citation type="submission" date="2016-08" db="EMBL/GenBank/DDBJ databases">
        <title>Genomes of anaerobic fungi encode conserved fungal cellulosomes for biomass hydrolysis.</title>
        <authorList>
            <consortium name="DOE Joint Genome Institute"/>
            <person name="Haitjema C.H."/>
            <person name="Gilmore S.P."/>
            <person name="Henske J.K."/>
            <person name="Solomon K.V."/>
            <person name="De Groot R."/>
            <person name="Kuo A."/>
            <person name="Mondo S.J."/>
            <person name="Salamov A.A."/>
            <person name="Labutti K."/>
            <person name="Zhao Z."/>
            <person name="Chiniquy J."/>
            <person name="Barry K."/>
            <person name="Brewer H.M."/>
            <person name="Purvine S.O."/>
            <person name="Wright A.T."/>
            <person name="Boxma B."/>
            <person name="Van Alen T."/>
            <person name="Hackstein J.H."/>
            <person name="Baker S.E."/>
            <person name="Grigoriev I.V."/>
            <person name="O'Malley M.A."/>
        </authorList>
    </citation>
    <scope>NUCLEOTIDE SEQUENCE [LARGE SCALE GENOMIC DNA]</scope>
    <source>
        <strain evidence="2">finn</strain>
    </source>
</reference>
<protein>
    <submittedName>
        <fullName evidence="1">Uncharacterized protein</fullName>
    </submittedName>
</protein>
<sequence length="368" mass="43694">MSGTTNDKIKNFILFINKIHNSINYFNLQLQLLYQYENSILNQIISERKNLNLNSIDTNTRDNKEESNKNDALIENKEEHLHQLIEKSERILNHPYIKSQYKIEELTNKKKKKLDERLNNNNIRENNNNIVNMNKKTKSDLKIKTEKIKCKKVAPEKRKIYISNKITMKYEEHFNKLNSVYETYKNSKLALLEFSNRMSDNEENIDILIDNMDSLLQKYSYISELLMNELPTSNDDTLLNELYSLTEMTDEIENYILINYNNINKTSSTLNKQWKDHLSMIKKESKDLTTNKIYYYQSLSDLLKHAMICFEIQKAELEYSIQSYIKNELIPQLDDDSLSTNEFLQYYKILSCIIQDVNNVNTPIIIKK</sequence>
<organism evidence="1 2">
    <name type="scientific">Piromyces finnis</name>
    <dbReference type="NCBI Taxonomy" id="1754191"/>
    <lineage>
        <taxon>Eukaryota</taxon>
        <taxon>Fungi</taxon>
        <taxon>Fungi incertae sedis</taxon>
        <taxon>Chytridiomycota</taxon>
        <taxon>Chytridiomycota incertae sedis</taxon>
        <taxon>Neocallimastigomycetes</taxon>
        <taxon>Neocallimastigales</taxon>
        <taxon>Neocallimastigaceae</taxon>
        <taxon>Piromyces</taxon>
    </lineage>
</organism>
<dbReference type="AlphaFoldDB" id="A0A1Y1UYI8"/>
<accession>A0A1Y1UYI8</accession>
<evidence type="ECO:0000313" key="1">
    <source>
        <dbReference type="EMBL" id="ORX43589.1"/>
    </source>
</evidence>
<gene>
    <name evidence="1" type="ORF">BCR36DRAFT_360700</name>
</gene>
<dbReference type="EMBL" id="MCFH01000051">
    <property type="protein sequence ID" value="ORX43589.1"/>
    <property type="molecule type" value="Genomic_DNA"/>
</dbReference>
<keyword evidence="2" id="KW-1185">Reference proteome</keyword>
<proteinExistence type="predicted"/>
<comment type="caution">
    <text evidence="1">The sequence shown here is derived from an EMBL/GenBank/DDBJ whole genome shotgun (WGS) entry which is preliminary data.</text>
</comment>
<dbReference type="Proteomes" id="UP000193719">
    <property type="component" value="Unassembled WGS sequence"/>
</dbReference>
<evidence type="ECO:0000313" key="2">
    <source>
        <dbReference type="Proteomes" id="UP000193719"/>
    </source>
</evidence>
<reference evidence="1 2" key="2">
    <citation type="submission" date="2016-08" db="EMBL/GenBank/DDBJ databases">
        <title>Pervasive Adenine N6-methylation of Active Genes in Fungi.</title>
        <authorList>
            <consortium name="DOE Joint Genome Institute"/>
            <person name="Mondo S.J."/>
            <person name="Dannebaum R.O."/>
            <person name="Kuo R.C."/>
            <person name="Labutti K."/>
            <person name="Haridas S."/>
            <person name="Kuo A."/>
            <person name="Salamov A."/>
            <person name="Ahrendt S.R."/>
            <person name="Lipzen A."/>
            <person name="Sullivan W."/>
            <person name="Andreopoulos W.B."/>
            <person name="Clum A."/>
            <person name="Lindquist E."/>
            <person name="Daum C."/>
            <person name="Ramamoorthy G.K."/>
            <person name="Gryganskyi A."/>
            <person name="Culley D."/>
            <person name="Magnuson J.K."/>
            <person name="James T.Y."/>
            <person name="O'Malley M.A."/>
            <person name="Stajich J.E."/>
            <person name="Spatafora J.W."/>
            <person name="Visel A."/>
            <person name="Grigoriev I.V."/>
        </authorList>
    </citation>
    <scope>NUCLEOTIDE SEQUENCE [LARGE SCALE GENOMIC DNA]</scope>
    <source>
        <strain evidence="2">finn</strain>
    </source>
</reference>
<dbReference type="OrthoDB" id="10520845at2759"/>
<name>A0A1Y1UYI8_9FUNG</name>